<dbReference type="GO" id="GO:0003729">
    <property type="term" value="F:mRNA binding"/>
    <property type="evidence" value="ECO:0007669"/>
    <property type="project" value="UniProtKB-ARBA"/>
</dbReference>
<dbReference type="PANTHER" id="PTHR23189">
    <property type="entry name" value="RNA RECOGNITION MOTIF-CONTAINING"/>
    <property type="match status" value="1"/>
</dbReference>
<sequence>MRLDRRKQKGKEEDKREKKELFSSLFSFISVYIAVFFFSSRIVIPEEEEGFFRGSDMMPSDIMEQRGVSTPSHFHEDIHITSERQFGFMKTDMMPENQGGRDRLSSMPKSSWTSESYQLKPQSSFSGSHPSGSPNARNTTNGSQWESSLFSSSMSDLFSRKLRLQGSDMLSTMSANTVVTHREEEPSESLEEIEAQTIGNLLPDEDDLFAEVTGEVGRKSRANTGDELDEFDLFSSVGGMELDGDIFSSVSHRNGERGGNNSVGELNRGEIPSRTLLVGNISSNVEDYELKVLFEQFGDIQALHTACKNRGFIMVSYCDIRAAQNAARALQNKLLRGTKLDIRYSISKENPSQKDTSKGALLVNNLDSSISNQELNRLVKSYGEVKEIRRTMHDNSQIYIEFFDVRAAAAALGGLNGLEVAGKKLQLVPTYPEGTRYTSQCAANDTEGCLPKTSYSNTSSGHIGRHFPGMISSTSSDGGSMRVIHNSIGSPVNSFIERHRSLSIPIGFPPSANGISASKPVGLQEHGHHFDNSNMGIQSMPNLHPHSFSEYVDNFANGSPYTSSAFSEMVSDGSKANEGFMIHNVRGVEGFSGGGIGSPMHQSSRRPINLWSNSNTQQQNPSSGMMWPNSPSHINSIPTQRPPVTVFSRAPPIMVNMASSPVHHHIGSAPVLNSPFWDRRQAYVAESLESSGFHIGSHGSMGIPGSSPSHPMDIGSHKTFSVGGNRMDVNSQNAVLRSPQQLSHLFPGRSPMGSMPGSFDSPNERYRNLSHRRSESSSSNADKKLYELDVDRILRGEDRRTTLMIKNIPNKYTSKMLLSAIDEHCKGTYDFLYLPIDFKNKCNVGYAFINLIEPEKIVPFFKAFNGKKWEKFNSEKVATLTYARIQGKTALIAHFQNSSLMNEDKRCRPILFHTDGPNAGDQEPFPMGSNIRSRPGKPRSSSIDNYNSFSISSVSENREETPNGTDPFLKEN</sequence>
<feature type="domain" description="RRM" evidence="7">
    <location>
        <begin position="274"/>
        <end position="347"/>
    </location>
</feature>
<name>A0A5S9YG90_ARATH</name>
<evidence type="ECO:0000259" key="7">
    <source>
        <dbReference type="PROSITE" id="PS50102"/>
    </source>
</evidence>
<dbReference type="Pfam" id="PF00076">
    <property type="entry name" value="RRM_1"/>
    <property type="match status" value="2"/>
</dbReference>
<feature type="region of interest" description="Disordered" evidence="5">
    <location>
        <begin position="911"/>
        <end position="972"/>
    </location>
</feature>
<evidence type="ECO:0000313" key="9">
    <source>
        <dbReference type="Proteomes" id="UP000434276"/>
    </source>
</evidence>
<dbReference type="OrthoDB" id="417481at2759"/>
<keyword evidence="2 4" id="KW-0694">RNA-binding</keyword>
<feature type="compositionally biased region" description="Polar residues" evidence="5">
    <location>
        <begin position="135"/>
        <end position="146"/>
    </location>
</feature>
<dbReference type="InterPro" id="IPR000504">
    <property type="entry name" value="RRM_dom"/>
</dbReference>
<accession>A0A5S9YG90</accession>
<evidence type="ECO:0000256" key="6">
    <source>
        <dbReference type="SAM" id="Phobius"/>
    </source>
</evidence>
<organism evidence="8 9">
    <name type="scientific">Arabidopsis thaliana</name>
    <name type="common">Mouse-ear cress</name>
    <dbReference type="NCBI Taxonomy" id="3702"/>
    <lineage>
        <taxon>Eukaryota</taxon>
        <taxon>Viridiplantae</taxon>
        <taxon>Streptophyta</taxon>
        <taxon>Embryophyta</taxon>
        <taxon>Tracheophyta</taxon>
        <taxon>Spermatophyta</taxon>
        <taxon>Magnoliopsida</taxon>
        <taxon>eudicotyledons</taxon>
        <taxon>Gunneridae</taxon>
        <taxon>Pentapetalae</taxon>
        <taxon>rosids</taxon>
        <taxon>malvids</taxon>
        <taxon>Brassicales</taxon>
        <taxon>Brassicaceae</taxon>
        <taxon>Camelineae</taxon>
        <taxon>Arabidopsis</taxon>
    </lineage>
</organism>
<dbReference type="InterPro" id="IPR012677">
    <property type="entry name" value="Nucleotide-bd_a/b_plait_sf"/>
</dbReference>
<protein>
    <recommendedName>
        <fullName evidence="7">RRM domain-containing protein</fullName>
    </recommendedName>
</protein>
<feature type="compositionally biased region" description="Low complexity" evidence="5">
    <location>
        <begin position="123"/>
        <end position="134"/>
    </location>
</feature>
<dbReference type="Pfam" id="PF04059">
    <property type="entry name" value="RRM_2"/>
    <property type="match status" value="1"/>
</dbReference>
<dbReference type="EMBL" id="CACSHJ010000096">
    <property type="protein sequence ID" value="CAA0411405.1"/>
    <property type="molecule type" value="Genomic_DNA"/>
</dbReference>
<evidence type="ECO:0000256" key="3">
    <source>
        <dbReference type="ARBA" id="ARBA00023254"/>
    </source>
</evidence>
<dbReference type="InterPro" id="IPR007201">
    <property type="entry name" value="Mei2-like_Rrm_C"/>
</dbReference>
<gene>
    <name evidence="8" type="ORF">C24_LOCUS26324</name>
</gene>
<feature type="compositionally biased region" description="Polar residues" evidence="5">
    <location>
        <begin position="939"/>
        <end position="955"/>
    </location>
</feature>
<dbReference type="PROSITE" id="PS50102">
    <property type="entry name" value="RRM"/>
    <property type="match status" value="2"/>
</dbReference>
<evidence type="ECO:0000256" key="1">
    <source>
        <dbReference type="ARBA" id="ARBA00022737"/>
    </source>
</evidence>
<dbReference type="SMART" id="SM00360">
    <property type="entry name" value="RRM"/>
    <property type="match status" value="2"/>
</dbReference>
<keyword evidence="3" id="KW-0469">Meiosis</keyword>
<dbReference type="InterPro" id="IPR034453">
    <property type="entry name" value="MEI2-like_RRM1"/>
</dbReference>
<dbReference type="InterPro" id="IPR034454">
    <property type="entry name" value="MEI2-like_RRM3"/>
</dbReference>
<proteinExistence type="predicted"/>
<reference evidence="8 9" key="1">
    <citation type="submission" date="2019-12" db="EMBL/GenBank/DDBJ databases">
        <authorList>
            <person name="Jiao W.-B."/>
            <person name="Schneeberger K."/>
        </authorList>
    </citation>
    <scope>NUCLEOTIDE SEQUENCE [LARGE SCALE GENOMIC DNA]</scope>
    <source>
        <strain evidence="9">cv. C24</strain>
    </source>
</reference>
<keyword evidence="6" id="KW-0812">Transmembrane</keyword>
<dbReference type="CDD" id="cd12276">
    <property type="entry name" value="RRM2_MEI2_EAR1_like"/>
    <property type="match status" value="1"/>
</dbReference>
<keyword evidence="6" id="KW-1133">Transmembrane helix</keyword>
<feature type="region of interest" description="Disordered" evidence="5">
    <location>
        <begin position="747"/>
        <end position="781"/>
    </location>
</feature>
<dbReference type="InterPro" id="IPR035979">
    <property type="entry name" value="RBD_domain_sf"/>
</dbReference>
<dbReference type="FunFam" id="3.30.70.330:FF:000101">
    <property type="entry name" value="Protein MEI2-like 1"/>
    <property type="match status" value="1"/>
</dbReference>
<dbReference type="GO" id="GO:0051321">
    <property type="term" value="P:meiotic cell cycle"/>
    <property type="evidence" value="ECO:0007669"/>
    <property type="project" value="UniProtKB-KW"/>
</dbReference>
<keyword evidence="1" id="KW-0677">Repeat</keyword>
<evidence type="ECO:0000313" key="8">
    <source>
        <dbReference type="EMBL" id="CAA0411405.1"/>
    </source>
</evidence>
<dbReference type="FunFam" id="3.30.70.330:FF:000349">
    <property type="entry name" value="Protein MEI2-like 1"/>
    <property type="match status" value="1"/>
</dbReference>
<feature type="region of interest" description="Disordered" evidence="5">
    <location>
        <begin position="92"/>
        <end position="147"/>
    </location>
</feature>
<dbReference type="CDD" id="cd12524">
    <property type="entry name" value="RRM1_MEI2_like"/>
    <property type="match status" value="1"/>
</dbReference>
<evidence type="ECO:0000256" key="4">
    <source>
        <dbReference type="PROSITE-ProRule" id="PRU00176"/>
    </source>
</evidence>
<dbReference type="Proteomes" id="UP000434276">
    <property type="component" value="Unassembled WGS sequence"/>
</dbReference>
<dbReference type="Gene3D" id="3.30.70.330">
    <property type="match status" value="2"/>
</dbReference>
<dbReference type="AlphaFoldDB" id="A0A5S9YG90"/>
<dbReference type="SUPFAM" id="SSF54928">
    <property type="entry name" value="RNA-binding domain, RBD"/>
    <property type="match status" value="2"/>
</dbReference>
<dbReference type="CDD" id="cd12531">
    <property type="entry name" value="RRM3_MEI2_like"/>
    <property type="match status" value="1"/>
</dbReference>
<keyword evidence="6" id="KW-0472">Membrane</keyword>
<evidence type="ECO:0000256" key="2">
    <source>
        <dbReference type="ARBA" id="ARBA00022884"/>
    </source>
</evidence>
<feature type="transmembrane region" description="Helical" evidence="6">
    <location>
        <begin position="21"/>
        <end position="39"/>
    </location>
</feature>
<feature type="compositionally biased region" description="Basic and acidic residues" evidence="5">
    <location>
        <begin position="762"/>
        <end position="781"/>
    </location>
</feature>
<dbReference type="ExpressionAtlas" id="A0A5S9YG90">
    <property type="expression patterns" value="baseline and differential"/>
</dbReference>
<evidence type="ECO:0000256" key="5">
    <source>
        <dbReference type="SAM" id="MobiDB-lite"/>
    </source>
</evidence>
<feature type="compositionally biased region" description="Polar residues" evidence="5">
    <location>
        <begin position="107"/>
        <end position="122"/>
    </location>
</feature>
<feature type="domain" description="RRM" evidence="7">
    <location>
        <begin position="359"/>
        <end position="432"/>
    </location>
</feature>